<dbReference type="SUPFAM" id="SSF55455">
    <property type="entry name" value="SRF-like"/>
    <property type="match status" value="1"/>
</dbReference>
<keyword evidence="9" id="KW-1185">Reference proteome</keyword>
<feature type="region of interest" description="Disordered" evidence="6">
    <location>
        <begin position="320"/>
        <end position="341"/>
    </location>
</feature>
<dbReference type="PROSITE" id="PS50066">
    <property type="entry name" value="MADS_BOX_2"/>
    <property type="match status" value="1"/>
</dbReference>
<dbReference type="EnsemblPlants" id="OPUNC01G13860.1">
    <property type="protein sequence ID" value="OPUNC01G13860.1"/>
    <property type="gene ID" value="OPUNC01G13860"/>
</dbReference>
<dbReference type="HOGENOM" id="CLU_056264_0_0_1"/>
<dbReference type="GO" id="GO:0005634">
    <property type="term" value="C:nucleus"/>
    <property type="evidence" value="ECO:0007669"/>
    <property type="project" value="UniProtKB-SubCell"/>
</dbReference>
<reference evidence="8" key="2">
    <citation type="submission" date="2018-05" db="EMBL/GenBank/DDBJ databases">
        <title>OpunRS2 (Oryza punctata Reference Sequence Version 2).</title>
        <authorList>
            <person name="Zhang J."/>
            <person name="Kudrna D."/>
            <person name="Lee S."/>
            <person name="Talag J."/>
            <person name="Welchert J."/>
            <person name="Wing R.A."/>
        </authorList>
    </citation>
    <scope>NUCLEOTIDE SEQUENCE [LARGE SCALE GENOMIC DNA]</scope>
</reference>
<protein>
    <recommendedName>
        <fullName evidence="7">MADS-box domain-containing protein</fullName>
    </recommendedName>
</protein>
<evidence type="ECO:0000256" key="5">
    <source>
        <dbReference type="ARBA" id="ARBA00023242"/>
    </source>
</evidence>
<dbReference type="Gene3D" id="3.40.1810.10">
    <property type="entry name" value="Transcription factor, MADS-box"/>
    <property type="match status" value="1"/>
</dbReference>
<keyword evidence="3" id="KW-0238">DNA-binding</keyword>
<comment type="subcellular location">
    <subcellularLocation>
        <location evidence="1">Nucleus</location>
    </subcellularLocation>
</comment>
<dbReference type="InterPro" id="IPR036879">
    <property type="entry name" value="TF_MADSbox_sf"/>
</dbReference>
<name>A0A0E0JI15_ORYPU</name>
<evidence type="ECO:0000256" key="6">
    <source>
        <dbReference type="SAM" id="MobiDB-lite"/>
    </source>
</evidence>
<proteinExistence type="predicted"/>
<dbReference type="GO" id="GO:0046983">
    <property type="term" value="F:protein dimerization activity"/>
    <property type="evidence" value="ECO:0007669"/>
    <property type="project" value="InterPro"/>
</dbReference>
<keyword evidence="5" id="KW-0539">Nucleus</keyword>
<evidence type="ECO:0000256" key="2">
    <source>
        <dbReference type="ARBA" id="ARBA00023015"/>
    </source>
</evidence>
<dbReference type="AlphaFoldDB" id="A0A0E0JI15"/>
<dbReference type="InterPro" id="IPR002100">
    <property type="entry name" value="TF_MADSbox"/>
</dbReference>
<dbReference type="OMA" id="QSSANEC"/>
<dbReference type="STRING" id="4537.A0A0E0JI15"/>
<evidence type="ECO:0000256" key="3">
    <source>
        <dbReference type="ARBA" id="ARBA00023125"/>
    </source>
</evidence>
<evidence type="ECO:0000313" key="9">
    <source>
        <dbReference type="Proteomes" id="UP000026962"/>
    </source>
</evidence>
<evidence type="ECO:0000256" key="1">
    <source>
        <dbReference type="ARBA" id="ARBA00004123"/>
    </source>
</evidence>
<dbReference type="Pfam" id="PF00319">
    <property type="entry name" value="SRF-TF"/>
    <property type="match status" value="1"/>
</dbReference>
<reference evidence="8" key="1">
    <citation type="submission" date="2015-04" db="UniProtKB">
        <authorList>
            <consortium name="EnsemblPlants"/>
        </authorList>
    </citation>
    <scope>IDENTIFICATION</scope>
</reference>
<feature type="domain" description="MADS-box" evidence="7">
    <location>
        <begin position="1"/>
        <end position="26"/>
    </location>
</feature>
<evidence type="ECO:0000259" key="7">
    <source>
        <dbReference type="PROSITE" id="PS50066"/>
    </source>
</evidence>
<dbReference type="Gramene" id="OPUNC01G13860.1">
    <property type="protein sequence ID" value="OPUNC01G13860.1"/>
    <property type="gene ID" value="OPUNC01G13860"/>
</dbReference>
<evidence type="ECO:0000313" key="8">
    <source>
        <dbReference type="EnsemblPlants" id="OPUNC01G13860.1"/>
    </source>
</evidence>
<evidence type="ECO:0000256" key="4">
    <source>
        <dbReference type="ARBA" id="ARBA00023163"/>
    </source>
</evidence>
<keyword evidence="2" id="KW-0805">Transcription regulation</keyword>
<dbReference type="Proteomes" id="UP000026962">
    <property type="component" value="Chromosome 1"/>
</dbReference>
<organism evidence="8">
    <name type="scientific">Oryza punctata</name>
    <name type="common">Red rice</name>
    <dbReference type="NCBI Taxonomy" id="4537"/>
    <lineage>
        <taxon>Eukaryota</taxon>
        <taxon>Viridiplantae</taxon>
        <taxon>Streptophyta</taxon>
        <taxon>Embryophyta</taxon>
        <taxon>Tracheophyta</taxon>
        <taxon>Spermatophyta</taxon>
        <taxon>Magnoliopsida</taxon>
        <taxon>Liliopsida</taxon>
        <taxon>Poales</taxon>
        <taxon>Poaceae</taxon>
        <taxon>BOP clade</taxon>
        <taxon>Oryzoideae</taxon>
        <taxon>Oryzeae</taxon>
        <taxon>Oryzinae</taxon>
        <taxon>Oryza</taxon>
    </lineage>
</organism>
<keyword evidence="4" id="KW-0804">Transcription</keyword>
<accession>A0A0E0JI15</accession>
<dbReference type="GO" id="GO:0003677">
    <property type="term" value="F:DNA binding"/>
    <property type="evidence" value="ECO:0007669"/>
    <property type="project" value="UniProtKB-KW"/>
</dbReference>
<sequence>MAGRKETVIKKAKELSVLCDIPVALVCAVGGAVEVWESKEGVLDMYRALPPEVRTTHAHTHRGYLERELRTERAKLAKVRQEGVFNSWDDALNGITAEEAWALLESIDAAIAAAIARQEALGLLDGADGVNGDGGLHLQHVPPGASDAVAPVVGHGVQYIGSSSGGGSQQEMTPAADGDRVHNADQYDILPCDDNTFQAHSADVMLPACGFKCTGGDHCVDMDGYMWEAPGDANIHHGWPDQTMWCTDESCSYNAAAATNTGHGTFLAAPAQPLAFSTDADFINAPNDFLTMGTGGSFINVGDYSAQSSADEFHLSDTNQLDQTHYPFGGTGGGAEPGYTQSQSWGRFTNVSDYLAQSSADECQLVSVGGAIHIDQMHYLSGAGGAEPSDTQSQNWGG</sequence>